<dbReference type="InterPro" id="IPR018191">
    <property type="entry name" value="4-OT"/>
</dbReference>
<dbReference type="GO" id="GO:0016853">
    <property type="term" value="F:isomerase activity"/>
    <property type="evidence" value="ECO:0007669"/>
    <property type="project" value="UniProtKB-UniRule"/>
</dbReference>
<feature type="active site" description="Proton acceptor; via imino nitrogen" evidence="3">
    <location>
        <position position="2"/>
    </location>
</feature>
<dbReference type="NCBIfam" id="TIGR00013">
    <property type="entry name" value="taut"/>
    <property type="match status" value="1"/>
</dbReference>
<accession>A0A081P1C3</accession>
<feature type="domain" description="4-oxalocrotonate tautomerase-like" evidence="5">
    <location>
        <begin position="2"/>
        <end position="55"/>
    </location>
</feature>
<evidence type="ECO:0000313" key="6">
    <source>
        <dbReference type="EMBL" id="KEQ24496.1"/>
    </source>
</evidence>
<protein>
    <recommendedName>
        <fullName evidence="4">Tautomerase</fullName>
        <ecNumber evidence="4">5.3.2.-</ecNumber>
    </recommendedName>
</protein>
<dbReference type="PANTHER" id="PTHR35530:SF1">
    <property type="entry name" value="2-HYDROXYMUCONATE TAUTOMERASE"/>
    <property type="match status" value="1"/>
</dbReference>
<evidence type="ECO:0000313" key="7">
    <source>
        <dbReference type="Proteomes" id="UP000028123"/>
    </source>
</evidence>
<dbReference type="Pfam" id="PF01361">
    <property type="entry name" value="Tautomerase"/>
    <property type="match status" value="1"/>
</dbReference>
<comment type="similarity">
    <text evidence="1 4">Belongs to the 4-oxalocrotonate tautomerase family.</text>
</comment>
<dbReference type="InterPro" id="IPR014347">
    <property type="entry name" value="Tautomerase/MIF_sf"/>
</dbReference>
<evidence type="ECO:0000256" key="3">
    <source>
        <dbReference type="PIRSR" id="PIRSR618191-1"/>
    </source>
</evidence>
<name>A0A081P1C3_9BACL</name>
<dbReference type="EMBL" id="JNVM01000016">
    <property type="protein sequence ID" value="KEQ24496.1"/>
    <property type="molecule type" value="Genomic_DNA"/>
</dbReference>
<evidence type="ECO:0000259" key="5">
    <source>
        <dbReference type="Pfam" id="PF01361"/>
    </source>
</evidence>
<dbReference type="EC" id="5.3.2.-" evidence="4"/>
<evidence type="ECO:0000256" key="4">
    <source>
        <dbReference type="RuleBase" id="RU362032"/>
    </source>
</evidence>
<sequence length="69" mass="7959">MPYINLQITKGATREQKAQIVKEFTETLVNVLGKKPEHTHIVIQEIEDENWGFSGILTDDFRKLSEDKS</sequence>
<dbReference type="Gene3D" id="3.30.429.10">
    <property type="entry name" value="Macrophage Migration Inhibitory Factor"/>
    <property type="match status" value="1"/>
</dbReference>
<keyword evidence="7" id="KW-1185">Reference proteome</keyword>
<dbReference type="RefSeq" id="WP_036685807.1">
    <property type="nucleotide sequence ID" value="NZ_JNVM01000016.1"/>
</dbReference>
<dbReference type="InterPro" id="IPR004370">
    <property type="entry name" value="4-OT-like_dom"/>
</dbReference>
<dbReference type="OrthoDB" id="9799841at2"/>
<evidence type="ECO:0000256" key="1">
    <source>
        <dbReference type="ARBA" id="ARBA00006723"/>
    </source>
</evidence>
<gene>
    <name evidence="6" type="ORF">ET33_09470</name>
</gene>
<keyword evidence="2 4" id="KW-0413">Isomerase</keyword>
<dbReference type="AlphaFoldDB" id="A0A081P1C3"/>
<comment type="caution">
    <text evidence="6">The sequence shown here is derived from an EMBL/GenBank/DDBJ whole genome shotgun (WGS) entry which is preliminary data.</text>
</comment>
<proteinExistence type="inferred from homology"/>
<dbReference type="Proteomes" id="UP000028123">
    <property type="component" value="Unassembled WGS sequence"/>
</dbReference>
<organism evidence="6 7">
    <name type="scientific">Paenibacillus tyrfis</name>
    <dbReference type="NCBI Taxonomy" id="1501230"/>
    <lineage>
        <taxon>Bacteria</taxon>
        <taxon>Bacillati</taxon>
        <taxon>Bacillota</taxon>
        <taxon>Bacilli</taxon>
        <taxon>Bacillales</taxon>
        <taxon>Paenibacillaceae</taxon>
        <taxon>Paenibacillus</taxon>
    </lineage>
</organism>
<dbReference type="SUPFAM" id="SSF55331">
    <property type="entry name" value="Tautomerase/MIF"/>
    <property type="match status" value="1"/>
</dbReference>
<evidence type="ECO:0000256" key="2">
    <source>
        <dbReference type="ARBA" id="ARBA00023235"/>
    </source>
</evidence>
<reference evidence="6 7" key="1">
    <citation type="submission" date="2014-06" db="EMBL/GenBank/DDBJ databases">
        <title>Draft genome sequence of Paenibacillus sp. MSt1.</title>
        <authorList>
            <person name="Aw Y.K."/>
            <person name="Ong K.S."/>
            <person name="Gan H.M."/>
            <person name="Lee S.M."/>
        </authorList>
    </citation>
    <scope>NUCLEOTIDE SEQUENCE [LARGE SCALE GENOMIC DNA]</scope>
    <source>
        <strain evidence="6 7">MSt1</strain>
    </source>
</reference>
<dbReference type="eggNOG" id="COG1942">
    <property type="taxonomic scope" value="Bacteria"/>
</dbReference>
<dbReference type="PANTHER" id="PTHR35530">
    <property type="entry name" value="TAUTOMERASE-RELATED"/>
    <property type="match status" value="1"/>
</dbReference>